<evidence type="ECO:0000313" key="2">
    <source>
        <dbReference type="Proteomes" id="UP000828390"/>
    </source>
</evidence>
<reference evidence="1" key="1">
    <citation type="journal article" date="2019" name="bioRxiv">
        <title>The Genome of the Zebra Mussel, Dreissena polymorpha: A Resource for Invasive Species Research.</title>
        <authorList>
            <person name="McCartney M.A."/>
            <person name="Auch B."/>
            <person name="Kono T."/>
            <person name="Mallez S."/>
            <person name="Zhang Y."/>
            <person name="Obille A."/>
            <person name="Becker A."/>
            <person name="Abrahante J.E."/>
            <person name="Garbe J."/>
            <person name="Badalamenti J.P."/>
            <person name="Herman A."/>
            <person name="Mangelson H."/>
            <person name="Liachko I."/>
            <person name="Sullivan S."/>
            <person name="Sone E.D."/>
            <person name="Koren S."/>
            <person name="Silverstein K.A.T."/>
            <person name="Beckman K.B."/>
            <person name="Gohl D.M."/>
        </authorList>
    </citation>
    <scope>NUCLEOTIDE SEQUENCE</scope>
    <source>
        <strain evidence="1">Duluth1</strain>
        <tissue evidence="1">Whole animal</tissue>
    </source>
</reference>
<gene>
    <name evidence="1" type="ORF">DPMN_080977</name>
</gene>
<evidence type="ECO:0008006" key="3">
    <source>
        <dbReference type="Google" id="ProtNLM"/>
    </source>
</evidence>
<accession>A0A9D3Y855</accession>
<sequence>MCISDFESNDHFHPGEDCGLFASIYEFRWADIECTAHYPPLCELSARNTEVETVFTSFKAALDINSVDPNFRRVFPSRLSALSTTVLGHFNYLHKAIPMKILVCIAAPGLPLSSSLLPLLLPPLLPMTLCQSGLHSLVAFKKLSIPPGLDIGRQLLPGVSVLGESFQLSPRFAHVTSICIQVAAPGCLLQRATALFFSIILRWNLEDLTEEVVDEDLYFVYGGDSGLPSLSSIKEYLLQKSIEEPYLGDVPIALDPQMFFSCWKAVRSLPMGF</sequence>
<proteinExistence type="predicted"/>
<dbReference type="AlphaFoldDB" id="A0A9D3Y855"/>
<organism evidence="1 2">
    <name type="scientific">Dreissena polymorpha</name>
    <name type="common">Zebra mussel</name>
    <name type="synonym">Mytilus polymorpha</name>
    <dbReference type="NCBI Taxonomy" id="45954"/>
    <lineage>
        <taxon>Eukaryota</taxon>
        <taxon>Metazoa</taxon>
        <taxon>Spiralia</taxon>
        <taxon>Lophotrochozoa</taxon>
        <taxon>Mollusca</taxon>
        <taxon>Bivalvia</taxon>
        <taxon>Autobranchia</taxon>
        <taxon>Heteroconchia</taxon>
        <taxon>Euheterodonta</taxon>
        <taxon>Imparidentia</taxon>
        <taxon>Neoheterodontei</taxon>
        <taxon>Myida</taxon>
        <taxon>Dreissenoidea</taxon>
        <taxon>Dreissenidae</taxon>
        <taxon>Dreissena</taxon>
    </lineage>
</organism>
<reference evidence="1" key="2">
    <citation type="submission" date="2020-11" db="EMBL/GenBank/DDBJ databases">
        <authorList>
            <person name="McCartney M.A."/>
            <person name="Auch B."/>
            <person name="Kono T."/>
            <person name="Mallez S."/>
            <person name="Becker A."/>
            <person name="Gohl D.M."/>
            <person name="Silverstein K.A.T."/>
            <person name="Koren S."/>
            <person name="Bechman K.B."/>
            <person name="Herman A."/>
            <person name="Abrahante J.E."/>
            <person name="Garbe J."/>
        </authorList>
    </citation>
    <scope>NUCLEOTIDE SEQUENCE</scope>
    <source>
        <strain evidence="1">Duluth1</strain>
        <tissue evidence="1">Whole animal</tissue>
    </source>
</reference>
<name>A0A9D3Y855_DREPO</name>
<protein>
    <recommendedName>
        <fullName evidence="3">C-type lectin domain-containing protein</fullName>
    </recommendedName>
</protein>
<keyword evidence="2" id="KW-1185">Reference proteome</keyword>
<evidence type="ECO:0000313" key="1">
    <source>
        <dbReference type="EMBL" id="KAH3693544.1"/>
    </source>
</evidence>
<dbReference type="EMBL" id="JAIWYP010000016">
    <property type="protein sequence ID" value="KAH3693544.1"/>
    <property type="molecule type" value="Genomic_DNA"/>
</dbReference>
<dbReference type="Proteomes" id="UP000828390">
    <property type="component" value="Unassembled WGS sequence"/>
</dbReference>
<comment type="caution">
    <text evidence="1">The sequence shown here is derived from an EMBL/GenBank/DDBJ whole genome shotgun (WGS) entry which is preliminary data.</text>
</comment>